<proteinExistence type="predicted"/>
<organism evidence="1 2">
    <name type="scientific">Aspergillus pseudocaelatus</name>
    <dbReference type="NCBI Taxonomy" id="1825620"/>
    <lineage>
        <taxon>Eukaryota</taxon>
        <taxon>Fungi</taxon>
        <taxon>Dikarya</taxon>
        <taxon>Ascomycota</taxon>
        <taxon>Pezizomycotina</taxon>
        <taxon>Eurotiomycetes</taxon>
        <taxon>Eurotiomycetidae</taxon>
        <taxon>Eurotiales</taxon>
        <taxon>Aspergillaceae</taxon>
        <taxon>Aspergillus</taxon>
        <taxon>Aspergillus subgen. Circumdati</taxon>
    </lineage>
</organism>
<keyword evidence="2" id="KW-1185">Reference proteome</keyword>
<accession>A0ABQ6WX28</accession>
<name>A0ABQ6WX28_9EURO</name>
<reference evidence="1 2" key="1">
    <citation type="submission" date="2019-04" db="EMBL/GenBank/DDBJ databases">
        <authorList>
            <consortium name="DOE Joint Genome Institute"/>
            <person name="Mondo S."/>
            <person name="Kjaerbolling I."/>
            <person name="Vesth T."/>
            <person name="Frisvad J.C."/>
            <person name="Nybo J.L."/>
            <person name="Theobald S."/>
            <person name="Kildgaard S."/>
            <person name="Isbrandt T."/>
            <person name="Kuo A."/>
            <person name="Sato A."/>
            <person name="Lyhne E.K."/>
            <person name="Kogle M.E."/>
            <person name="Wiebenga A."/>
            <person name="Kun R.S."/>
            <person name="Lubbers R.J."/>
            <person name="Makela M.R."/>
            <person name="Barry K."/>
            <person name="Chovatia M."/>
            <person name="Clum A."/>
            <person name="Daum C."/>
            <person name="Haridas S."/>
            <person name="He G."/>
            <person name="LaButti K."/>
            <person name="Lipzen A."/>
            <person name="Riley R."/>
            <person name="Salamov A."/>
            <person name="Simmons B.A."/>
            <person name="Magnuson J.K."/>
            <person name="Henrissat B."/>
            <person name="Mortensen U.H."/>
            <person name="Larsen T.O."/>
            <person name="Devries R.P."/>
            <person name="Grigoriev I.V."/>
            <person name="Machida M."/>
            <person name="Baker S.E."/>
            <person name="Andersen M.R."/>
            <person name="Cantor M.N."/>
            <person name="Hua S.X."/>
        </authorList>
    </citation>
    <scope>NUCLEOTIDE SEQUENCE [LARGE SCALE GENOMIC DNA]</scope>
    <source>
        <strain evidence="1 2">CBS 117616</strain>
    </source>
</reference>
<protein>
    <recommendedName>
        <fullName evidence="3">EthD domain-containing protein</fullName>
    </recommendedName>
</protein>
<dbReference type="EMBL" id="ML735699">
    <property type="protein sequence ID" value="KAE8421664.1"/>
    <property type="molecule type" value="Genomic_DNA"/>
</dbReference>
<gene>
    <name evidence="1" type="ORF">BDV36DRAFT_292047</name>
</gene>
<evidence type="ECO:0000313" key="1">
    <source>
        <dbReference type="EMBL" id="KAE8421664.1"/>
    </source>
</evidence>
<evidence type="ECO:0000313" key="2">
    <source>
        <dbReference type="Proteomes" id="UP000325395"/>
    </source>
</evidence>
<sequence length="155" mass="17756">MAMNSLKASPVVDFFGATYTFDGCRRTTEVMVKFLPESVRTGLKAIAPMERYNHLGEKRQIFWKPSVWLIDTPHNIPEEVPFNLEAYADVVLIDDEEYPEHLEYEDAAGYDIEIERNLSKGVYQEAGYLEEKGSMSDEARYWAASIASVNDYEVL</sequence>
<evidence type="ECO:0008006" key="3">
    <source>
        <dbReference type="Google" id="ProtNLM"/>
    </source>
</evidence>
<dbReference type="Proteomes" id="UP000325395">
    <property type="component" value="Unassembled WGS sequence"/>
</dbReference>